<dbReference type="Proteomes" id="UP001305606">
    <property type="component" value="Chromosome"/>
</dbReference>
<dbReference type="Gene3D" id="3.40.640.10">
    <property type="entry name" value="Type I PLP-dependent aspartate aminotransferase-like (Major domain)"/>
    <property type="match status" value="1"/>
</dbReference>
<sequence>MTHAHAAKFDWDVTRSRARRTKRWSVYGDDVLDLTVAEMDLPIADPIMAVLKEAVERQSFGYPVPRARSPLPEIAARWLTEHHGLATEPAAVHLLPELMSGITNAVRLFTRPGSAVVVPTPTYRSFFGAIELAGREAVQAPLVRAEDGYRLDYDRIDAALAAGAGSVLLCHPANPVGRIYRPEELRQLAGLVTRHGARVISDEIHAPLRYQEDFTPYASVGDEAREHAVTLFSATKAWNIPGLRCGFIALPNAADQALWAALPAAATGGISPLGMVASAAAFQHGKPWLDQAVGYLAANRALLGRLLADAGLPDVYTPPEATYLAWLDLRGLGLPDPSVRLLEHGGVATTAGPDHGQAGTGFVRLNFATQPDVLEEAATRITKAVAGLPRA</sequence>
<dbReference type="PANTHER" id="PTHR43525:SF2">
    <property type="entry name" value="CYSTATHIONINE BETA-LYASE-RELATED"/>
    <property type="match status" value="1"/>
</dbReference>
<keyword evidence="3" id="KW-0663">Pyridoxal phosphate</keyword>
<evidence type="ECO:0000256" key="4">
    <source>
        <dbReference type="ARBA" id="ARBA00023239"/>
    </source>
</evidence>
<accession>A0ABY9UNS9</accession>
<evidence type="ECO:0000313" key="7">
    <source>
        <dbReference type="EMBL" id="WNE94163.1"/>
    </source>
</evidence>
<dbReference type="InterPro" id="IPR015421">
    <property type="entry name" value="PyrdxlP-dep_Trfase_major"/>
</dbReference>
<dbReference type="EMBL" id="CP117522">
    <property type="protein sequence ID" value="WNE94163.1"/>
    <property type="molecule type" value="Genomic_DNA"/>
</dbReference>
<dbReference type="InterPro" id="IPR015422">
    <property type="entry name" value="PyrdxlP-dep_Trfase_small"/>
</dbReference>
<gene>
    <name evidence="7" type="ORF">PS467_01910</name>
</gene>
<dbReference type="InterPro" id="IPR015424">
    <property type="entry name" value="PyrdxlP-dep_Trfase"/>
</dbReference>
<evidence type="ECO:0000256" key="2">
    <source>
        <dbReference type="ARBA" id="ARBA00012224"/>
    </source>
</evidence>
<dbReference type="InterPro" id="IPR004839">
    <property type="entry name" value="Aminotransferase_I/II_large"/>
</dbReference>
<evidence type="ECO:0000256" key="1">
    <source>
        <dbReference type="ARBA" id="ARBA00001933"/>
    </source>
</evidence>
<proteinExistence type="inferred from homology"/>
<dbReference type="Pfam" id="PF00155">
    <property type="entry name" value="Aminotran_1_2"/>
    <property type="match status" value="1"/>
</dbReference>
<dbReference type="GO" id="GO:0008483">
    <property type="term" value="F:transaminase activity"/>
    <property type="evidence" value="ECO:0007669"/>
    <property type="project" value="UniProtKB-KW"/>
</dbReference>
<name>A0ABY9UNS9_9ACTN</name>
<reference evidence="7 8" key="1">
    <citation type="submission" date="2023-02" db="EMBL/GenBank/DDBJ databases">
        <title>Streptomyces sp. SCA4-21 with antifungal activity against Fusarium oxysporum f. sp. cubense, Streptomyces sp. SCA2-17 with antifungal activity against Fusarium oxysporum f. sp. cubense.</title>
        <authorList>
            <person name="Qi D."/>
        </authorList>
    </citation>
    <scope>NUCLEOTIDE SEQUENCE [LARGE SCALE GENOMIC DNA]</scope>
    <source>
        <strain evidence="7 8">SCA4-21</strain>
    </source>
</reference>
<dbReference type="RefSeq" id="WP_311033653.1">
    <property type="nucleotide sequence ID" value="NZ_CP117522.1"/>
</dbReference>
<comment type="cofactor">
    <cofactor evidence="1">
        <name>pyridoxal 5'-phosphate</name>
        <dbReference type="ChEBI" id="CHEBI:597326"/>
    </cofactor>
</comment>
<comment type="similarity">
    <text evidence="5">Belongs to the class-II pyridoxal-phosphate-dependent aminotransferase family. MalY/PatB cystathionine beta-lyase subfamily.</text>
</comment>
<dbReference type="Gene3D" id="3.90.1150.10">
    <property type="entry name" value="Aspartate Aminotransferase, domain 1"/>
    <property type="match status" value="1"/>
</dbReference>
<dbReference type="CDD" id="cd00609">
    <property type="entry name" value="AAT_like"/>
    <property type="match status" value="1"/>
</dbReference>
<feature type="domain" description="Aminotransferase class I/classII large" evidence="6">
    <location>
        <begin position="30"/>
        <end position="381"/>
    </location>
</feature>
<evidence type="ECO:0000256" key="5">
    <source>
        <dbReference type="ARBA" id="ARBA00037974"/>
    </source>
</evidence>
<dbReference type="EC" id="4.4.1.13" evidence="2"/>
<dbReference type="SUPFAM" id="SSF53383">
    <property type="entry name" value="PLP-dependent transferases"/>
    <property type="match status" value="1"/>
</dbReference>
<keyword evidence="7" id="KW-0808">Transferase</keyword>
<evidence type="ECO:0000259" key="6">
    <source>
        <dbReference type="Pfam" id="PF00155"/>
    </source>
</evidence>
<dbReference type="InterPro" id="IPR051798">
    <property type="entry name" value="Class-II_PLP-Dep_Aminotrans"/>
</dbReference>
<keyword evidence="8" id="KW-1185">Reference proteome</keyword>
<evidence type="ECO:0000256" key="3">
    <source>
        <dbReference type="ARBA" id="ARBA00022898"/>
    </source>
</evidence>
<dbReference type="PANTHER" id="PTHR43525">
    <property type="entry name" value="PROTEIN MALY"/>
    <property type="match status" value="1"/>
</dbReference>
<keyword evidence="7" id="KW-0032">Aminotransferase</keyword>
<organism evidence="7 8">
    <name type="scientific">Streptomyces luomodiensis</name>
    <dbReference type="NCBI Taxonomy" id="3026192"/>
    <lineage>
        <taxon>Bacteria</taxon>
        <taxon>Bacillati</taxon>
        <taxon>Actinomycetota</taxon>
        <taxon>Actinomycetes</taxon>
        <taxon>Kitasatosporales</taxon>
        <taxon>Streptomycetaceae</taxon>
        <taxon>Streptomyces</taxon>
    </lineage>
</organism>
<keyword evidence="4" id="KW-0456">Lyase</keyword>
<evidence type="ECO:0000313" key="8">
    <source>
        <dbReference type="Proteomes" id="UP001305606"/>
    </source>
</evidence>
<protein>
    <recommendedName>
        <fullName evidence="2">cysteine-S-conjugate beta-lyase</fullName>
        <ecNumber evidence="2">4.4.1.13</ecNumber>
    </recommendedName>
</protein>